<evidence type="ECO:0008006" key="3">
    <source>
        <dbReference type="Google" id="ProtNLM"/>
    </source>
</evidence>
<dbReference type="AlphaFoldDB" id="Q21TH7"/>
<gene>
    <name evidence="1" type="ordered locus">Rfer_3217</name>
</gene>
<dbReference type="Proteomes" id="UP000008332">
    <property type="component" value="Chromosome"/>
</dbReference>
<organism evidence="1 2">
    <name type="scientific">Albidiferax ferrireducens (strain ATCC BAA-621 / DSM 15236 / T118)</name>
    <name type="common">Rhodoferax ferrireducens</name>
    <dbReference type="NCBI Taxonomy" id="338969"/>
    <lineage>
        <taxon>Bacteria</taxon>
        <taxon>Pseudomonadati</taxon>
        <taxon>Pseudomonadota</taxon>
        <taxon>Betaproteobacteria</taxon>
        <taxon>Burkholderiales</taxon>
        <taxon>Comamonadaceae</taxon>
        <taxon>Rhodoferax</taxon>
    </lineage>
</organism>
<protein>
    <recommendedName>
        <fullName evidence="3">PEP-CTERM/exosortase system-associated acyltransferase</fullName>
    </recommendedName>
</protein>
<dbReference type="STRING" id="338969.Rfer_3217"/>
<dbReference type="InterPro" id="IPR022484">
    <property type="entry name" value="PEP-CTERM/exosrtase_acylTfrase"/>
</dbReference>
<dbReference type="NCBIfam" id="TIGR03694">
    <property type="entry name" value="exosort_acyl"/>
    <property type="match status" value="1"/>
</dbReference>
<dbReference type="eggNOG" id="COG3176">
    <property type="taxonomic scope" value="Bacteria"/>
</dbReference>
<dbReference type="RefSeq" id="WP_011465489.1">
    <property type="nucleotide sequence ID" value="NC_007908.1"/>
</dbReference>
<dbReference type="OrthoDB" id="582214at2"/>
<dbReference type="SUPFAM" id="SSF55729">
    <property type="entry name" value="Acyl-CoA N-acyltransferases (Nat)"/>
    <property type="match status" value="1"/>
</dbReference>
<accession>Q21TH7</accession>
<dbReference type="HOGENOM" id="CLU_072758_0_0_4"/>
<evidence type="ECO:0000313" key="1">
    <source>
        <dbReference type="EMBL" id="ABD70926.1"/>
    </source>
</evidence>
<reference evidence="2" key="1">
    <citation type="submission" date="2006-02" db="EMBL/GenBank/DDBJ databases">
        <title>Complete sequence of chromosome of Rhodoferax ferrireducens DSM 15236.</title>
        <authorList>
            <person name="Copeland A."/>
            <person name="Lucas S."/>
            <person name="Lapidus A."/>
            <person name="Barry K."/>
            <person name="Detter J.C."/>
            <person name="Glavina del Rio T."/>
            <person name="Hammon N."/>
            <person name="Israni S."/>
            <person name="Pitluck S."/>
            <person name="Brettin T."/>
            <person name="Bruce D."/>
            <person name="Han C."/>
            <person name="Tapia R."/>
            <person name="Gilna P."/>
            <person name="Kiss H."/>
            <person name="Schmutz J."/>
            <person name="Larimer F."/>
            <person name="Land M."/>
            <person name="Kyrpides N."/>
            <person name="Ivanova N."/>
            <person name="Richardson P."/>
        </authorList>
    </citation>
    <scope>NUCLEOTIDE SEQUENCE [LARGE SCALE GENOMIC DNA]</scope>
    <source>
        <strain evidence="2">ATCC BAA-621 / DSM 15236 / T118</strain>
    </source>
</reference>
<dbReference type="EMBL" id="CP000267">
    <property type="protein sequence ID" value="ABD70926.1"/>
    <property type="molecule type" value="Genomic_DNA"/>
</dbReference>
<name>Q21TH7_ALBFT</name>
<dbReference type="InterPro" id="IPR016181">
    <property type="entry name" value="Acyl_CoA_acyltransferase"/>
</dbReference>
<keyword evidence="2" id="KW-1185">Reference proteome</keyword>
<evidence type="ECO:0000313" key="2">
    <source>
        <dbReference type="Proteomes" id="UP000008332"/>
    </source>
</evidence>
<dbReference type="Pfam" id="PF13444">
    <property type="entry name" value="Acetyltransf_5"/>
    <property type="match status" value="1"/>
</dbReference>
<dbReference type="Gene3D" id="3.40.630.30">
    <property type="match status" value="1"/>
</dbReference>
<dbReference type="KEGG" id="rfr:Rfer_3217"/>
<proteinExistence type="predicted"/>
<sequence>MKTHRFETKDHRFGRLDHPTRDIDIAARLMKPSVGTTHWDQRGLRVQDRAFRSAMELRYQVYCVECSYLSPDDYPDGVESDEHDDAAEHFYAFDSQDELVGYVRLVRPDVDQRFPFQSHCITSADGSKLPMPARAAEVSRLMLRCDYRRQRGTRLAGVTAVQTHAVSPGVRRDDASQVLLTLYRQMYAYSRANDISHWYAAMERPLARSLMRMNIAFRAIGPQTDYYGPVAPYLASLQEVEAQVEARDPGLFAWLQQAERRSVKPAFVKKTKLAQVCNTSPQMF</sequence>